<organism evidence="2 3">
    <name type="scientific">Penstemon smallii</name>
    <dbReference type="NCBI Taxonomy" id="265156"/>
    <lineage>
        <taxon>Eukaryota</taxon>
        <taxon>Viridiplantae</taxon>
        <taxon>Streptophyta</taxon>
        <taxon>Embryophyta</taxon>
        <taxon>Tracheophyta</taxon>
        <taxon>Spermatophyta</taxon>
        <taxon>Magnoliopsida</taxon>
        <taxon>eudicotyledons</taxon>
        <taxon>Gunneridae</taxon>
        <taxon>Pentapetalae</taxon>
        <taxon>asterids</taxon>
        <taxon>lamiids</taxon>
        <taxon>Lamiales</taxon>
        <taxon>Plantaginaceae</taxon>
        <taxon>Cheloneae</taxon>
        <taxon>Penstemon</taxon>
    </lineage>
</organism>
<dbReference type="AlphaFoldDB" id="A0ABD3RHD2"/>
<gene>
    <name evidence="2" type="ORF">ACJIZ3_013671</name>
</gene>
<evidence type="ECO:0000256" key="1">
    <source>
        <dbReference type="SAM" id="Phobius"/>
    </source>
</evidence>
<keyword evidence="1" id="KW-0472">Membrane</keyword>
<reference evidence="2 3" key="1">
    <citation type="submission" date="2024-12" db="EMBL/GenBank/DDBJ databases">
        <title>The unique morphological basis and parallel evolutionary history of personate flowers in Penstemon.</title>
        <authorList>
            <person name="Depatie T.H."/>
            <person name="Wessinger C.A."/>
        </authorList>
    </citation>
    <scope>NUCLEOTIDE SEQUENCE [LARGE SCALE GENOMIC DNA]</scope>
    <source>
        <strain evidence="2">WTNN_2</strain>
        <tissue evidence="2">Leaf</tissue>
    </source>
</reference>
<feature type="transmembrane region" description="Helical" evidence="1">
    <location>
        <begin position="21"/>
        <end position="43"/>
    </location>
</feature>
<keyword evidence="3" id="KW-1185">Reference proteome</keyword>
<name>A0ABD3RHD2_9LAMI</name>
<protein>
    <recommendedName>
        <fullName evidence="4">Transmembrane protein</fullName>
    </recommendedName>
</protein>
<dbReference type="PANTHER" id="PTHR33344">
    <property type="entry name" value="OS02G0761600 PROTEIN"/>
    <property type="match status" value="1"/>
</dbReference>
<evidence type="ECO:0008006" key="4">
    <source>
        <dbReference type="Google" id="ProtNLM"/>
    </source>
</evidence>
<keyword evidence="1" id="KW-0812">Transmembrane</keyword>
<comment type="caution">
    <text evidence="2">The sequence shown here is derived from an EMBL/GenBank/DDBJ whole genome shotgun (WGS) entry which is preliminary data.</text>
</comment>
<evidence type="ECO:0000313" key="2">
    <source>
        <dbReference type="EMBL" id="KAL3812403.1"/>
    </source>
</evidence>
<keyword evidence="1" id="KW-1133">Transmembrane helix</keyword>
<accession>A0ABD3RHD2</accession>
<dbReference type="Proteomes" id="UP001634393">
    <property type="component" value="Unassembled WGS sequence"/>
</dbReference>
<sequence>MEKLLQQRWWRAMRSYLSYKNATIFVCLLNIITVLLLLQSFFFSSSSKFASSQKALNRHIKESEEIRRTMVPVDLIKRVREIRREVNVESDQVQQKDLKQTAAVDLISRLNNFRSNSDSGSLKALEEWRKRKIERARQRSGGKNATTSS</sequence>
<dbReference type="PANTHER" id="PTHR33344:SF7">
    <property type="entry name" value="TRANSMEMBRANE PROTEIN"/>
    <property type="match status" value="1"/>
</dbReference>
<evidence type="ECO:0000313" key="3">
    <source>
        <dbReference type="Proteomes" id="UP001634393"/>
    </source>
</evidence>
<dbReference type="EMBL" id="JBJXBP010000008">
    <property type="protein sequence ID" value="KAL3812403.1"/>
    <property type="molecule type" value="Genomic_DNA"/>
</dbReference>
<proteinExistence type="predicted"/>